<dbReference type="InterPro" id="IPR036770">
    <property type="entry name" value="Ankyrin_rpt-contain_sf"/>
</dbReference>
<name>A0AA40EL87_9PEZI</name>
<accession>A0AA40EL87</accession>
<keyword evidence="3" id="KW-1185">Reference proteome</keyword>
<reference evidence="2" key="1">
    <citation type="submission" date="2023-06" db="EMBL/GenBank/DDBJ databases">
        <title>Genome-scale phylogeny and comparative genomics of the fungal order Sordariales.</title>
        <authorList>
            <consortium name="Lawrence Berkeley National Laboratory"/>
            <person name="Hensen N."/>
            <person name="Bonometti L."/>
            <person name="Westerberg I."/>
            <person name="Brannstrom I.O."/>
            <person name="Guillou S."/>
            <person name="Cros-Aarteil S."/>
            <person name="Calhoun S."/>
            <person name="Haridas S."/>
            <person name="Kuo A."/>
            <person name="Mondo S."/>
            <person name="Pangilinan J."/>
            <person name="Riley R."/>
            <person name="LaButti K."/>
            <person name="Andreopoulos B."/>
            <person name="Lipzen A."/>
            <person name="Chen C."/>
            <person name="Yanf M."/>
            <person name="Daum C."/>
            <person name="Ng V."/>
            <person name="Clum A."/>
            <person name="Steindorff A."/>
            <person name="Ohm R."/>
            <person name="Martin F."/>
            <person name="Silar P."/>
            <person name="Natvig D."/>
            <person name="Lalanne C."/>
            <person name="Gautier V."/>
            <person name="Ament-velasquez S.L."/>
            <person name="Kruys A."/>
            <person name="Hutchinson M.I."/>
            <person name="Powell A.J."/>
            <person name="Barry K."/>
            <person name="Miller A.N."/>
            <person name="Grigoriev I.V."/>
            <person name="Debuchy R."/>
            <person name="Gladieux P."/>
            <person name="Thoren M.H."/>
            <person name="Johannesson H."/>
        </authorList>
    </citation>
    <scope>NUCLEOTIDE SEQUENCE</scope>
    <source>
        <strain evidence="2">SMH3187-1</strain>
    </source>
</reference>
<organism evidence="2 3">
    <name type="scientific">Schizothecium vesticola</name>
    <dbReference type="NCBI Taxonomy" id="314040"/>
    <lineage>
        <taxon>Eukaryota</taxon>
        <taxon>Fungi</taxon>
        <taxon>Dikarya</taxon>
        <taxon>Ascomycota</taxon>
        <taxon>Pezizomycotina</taxon>
        <taxon>Sordariomycetes</taxon>
        <taxon>Sordariomycetidae</taxon>
        <taxon>Sordariales</taxon>
        <taxon>Schizotheciaceae</taxon>
        <taxon>Schizothecium</taxon>
    </lineage>
</organism>
<dbReference type="EMBL" id="JAUKUD010000006">
    <property type="protein sequence ID" value="KAK0741400.1"/>
    <property type="molecule type" value="Genomic_DNA"/>
</dbReference>
<dbReference type="SMART" id="SM00248">
    <property type="entry name" value="ANK"/>
    <property type="match status" value="2"/>
</dbReference>
<protein>
    <recommendedName>
        <fullName evidence="4">Ankyrin</fullName>
    </recommendedName>
</protein>
<evidence type="ECO:0000313" key="3">
    <source>
        <dbReference type="Proteomes" id="UP001172155"/>
    </source>
</evidence>
<proteinExistence type="predicted"/>
<dbReference type="InterPro" id="IPR002110">
    <property type="entry name" value="Ankyrin_rpt"/>
</dbReference>
<evidence type="ECO:0000313" key="2">
    <source>
        <dbReference type="EMBL" id="KAK0741400.1"/>
    </source>
</evidence>
<feature type="region of interest" description="Disordered" evidence="1">
    <location>
        <begin position="1"/>
        <end position="21"/>
    </location>
</feature>
<dbReference type="Gene3D" id="1.25.40.20">
    <property type="entry name" value="Ankyrin repeat-containing domain"/>
    <property type="match status" value="1"/>
</dbReference>
<dbReference type="AlphaFoldDB" id="A0AA40EL87"/>
<gene>
    <name evidence="2" type="ORF">B0T18DRAFT_420095</name>
</gene>
<comment type="caution">
    <text evidence="2">The sequence shown here is derived from an EMBL/GenBank/DDBJ whole genome shotgun (WGS) entry which is preliminary data.</text>
</comment>
<feature type="non-terminal residue" evidence="2">
    <location>
        <position position="1"/>
    </location>
</feature>
<dbReference type="Proteomes" id="UP001172155">
    <property type="component" value="Unassembled WGS sequence"/>
</dbReference>
<evidence type="ECO:0008006" key="4">
    <source>
        <dbReference type="Google" id="ProtNLM"/>
    </source>
</evidence>
<dbReference type="SUPFAM" id="SSF48403">
    <property type="entry name" value="Ankyrin repeat"/>
    <property type="match status" value="1"/>
</dbReference>
<sequence length="109" mass="12081">MIRHQEYHLHHPGRKQSPHQDIASRWVMAAATEGNYEAAALLLSHGADVNGPSITISPLVAAIHAKSLSIVEFLFDRGADPNKSPIGMRPVRFVLGEMACWHDVRKPPR</sequence>
<evidence type="ECO:0000256" key="1">
    <source>
        <dbReference type="SAM" id="MobiDB-lite"/>
    </source>
</evidence>
<dbReference type="Pfam" id="PF12796">
    <property type="entry name" value="Ank_2"/>
    <property type="match status" value="1"/>
</dbReference>